<evidence type="ECO:0000313" key="3">
    <source>
        <dbReference type="Proteomes" id="UP000054196"/>
    </source>
</evidence>
<protein>
    <submittedName>
        <fullName evidence="2">Uncharacterized protein</fullName>
    </submittedName>
</protein>
<dbReference type="EMBL" id="JH687554">
    <property type="protein sequence ID" value="EIN04523.1"/>
    <property type="molecule type" value="Genomic_DNA"/>
</dbReference>
<gene>
    <name evidence="2" type="ORF">PUNSTDRAFT_55537</name>
</gene>
<feature type="region of interest" description="Disordered" evidence="1">
    <location>
        <begin position="1"/>
        <end position="23"/>
    </location>
</feature>
<organism evidence="2 3">
    <name type="scientific">Punctularia strigosozonata (strain HHB-11173)</name>
    <name type="common">White-rot fungus</name>
    <dbReference type="NCBI Taxonomy" id="741275"/>
    <lineage>
        <taxon>Eukaryota</taxon>
        <taxon>Fungi</taxon>
        <taxon>Dikarya</taxon>
        <taxon>Basidiomycota</taxon>
        <taxon>Agaricomycotina</taxon>
        <taxon>Agaricomycetes</taxon>
        <taxon>Corticiales</taxon>
        <taxon>Punctulariaceae</taxon>
        <taxon>Punctularia</taxon>
    </lineage>
</organism>
<reference evidence="3" key="1">
    <citation type="journal article" date="2012" name="Science">
        <title>The Paleozoic origin of enzymatic lignin decomposition reconstructed from 31 fungal genomes.</title>
        <authorList>
            <person name="Floudas D."/>
            <person name="Binder M."/>
            <person name="Riley R."/>
            <person name="Barry K."/>
            <person name="Blanchette R.A."/>
            <person name="Henrissat B."/>
            <person name="Martinez A.T."/>
            <person name="Otillar R."/>
            <person name="Spatafora J.W."/>
            <person name="Yadav J.S."/>
            <person name="Aerts A."/>
            <person name="Benoit I."/>
            <person name="Boyd A."/>
            <person name="Carlson A."/>
            <person name="Copeland A."/>
            <person name="Coutinho P.M."/>
            <person name="de Vries R.P."/>
            <person name="Ferreira P."/>
            <person name="Findley K."/>
            <person name="Foster B."/>
            <person name="Gaskell J."/>
            <person name="Glotzer D."/>
            <person name="Gorecki P."/>
            <person name="Heitman J."/>
            <person name="Hesse C."/>
            <person name="Hori C."/>
            <person name="Igarashi K."/>
            <person name="Jurgens J.A."/>
            <person name="Kallen N."/>
            <person name="Kersten P."/>
            <person name="Kohler A."/>
            <person name="Kuees U."/>
            <person name="Kumar T.K.A."/>
            <person name="Kuo A."/>
            <person name="LaButti K."/>
            <person name="Larrondo L.F."/>
            <person name="Lindquist E."/>
            <person name="Ling A."/>
            <person name="Lombard V."/>
            <person name="Lucas S."/>
            <person name="Lundell T."/>
            <person name="Martin R."/>
            <person name="McLaughlin D.J."/>
            <person name="Morgenstern I."/>
            <person name="Morin E."/>
            <person name="Murat C."/>
            <person name="Nagy L.G."/>
            <person name="Nolan M."/>
            <person name="Ohm R.A."/>
            <person name="Patyshakuliyeva A."/>
            <person name="Rokas A."/>
            <person name="Ruiz-Duenas F.J."/>
            <person name="Sabat G."/>
            <person name="Salamov A."/>
            <person name="Samejima M."/>
            <person name="Schmutz J."/>
            <person name="Slot J.C."/>
            <person name="St John F."/>
            <person name="Stenlid J."/>
            <person name="Sun H."/>
            <person name="Sun S."/>
            <person name="Syed K."/>
            <person name="Tsang A."/>
            <person name="Wiebenga A."/>
            <person name="Young D."/>
            <person name="Pisabarro A."/>
            <person name="Eastwood D.C."/>
            <person name="Martin F."/>
            <person name="Cullen D."/>
            <person name="Grigoriev I.V."/>
            <person name="Hibbett D.S."/>
        </authorList>
    </citation>
    <scope>NUCLEOTIDE SEQUENCE [LARGE SCALE GENOMIC DNA]</scope>
    <source>
        <strain evidence="3">HHB-11173 SS5</strain>
    </source>
</reference>
<accession>R7S2T1</accession>
<name>R7S2T1_PUNST</name>
<dbReference type="HOGENOM" id="CLU_2293097_0_0_1"/>
<dbReference type="GeneID" id="18883997"/>
<keyword evidence="3" id="KW-1185">Reference proteome</keyword>
<dbReference type="RefSeq" id="XP_007388318.1">
    <property type="nucleotide sequence ID" value="XM_007388256.1"/>
</dbReference>
<evidence type="ECO:0000256" key="1">
    <source>
        <dbReference type="SAM" id="MobiDB-lite"/>
    </source>
</evidence>
<dbReference type="AlphaFoldDB" id="R7S2T1"/>
<proteinExistence type="predicted"/>
<dbReference type="KEGG" id="psq:PUNSTDRAFT_55537"/>
<sequence length="101" mass="11258">MDPSHGVPQGTAETFHQAPLHPFPPLKGPVDWTDDLKWVRKPRGGRGLGKEVLSMFRIWEHSLTRVLNFSRLLAMLALARVPEMTLNTNTASLSLSRSVDA</sequence>
<evidence type="ECO:0000313" key="2">
    <source>
        <dbReference type="EMBL" id="EIN04523.1"/>
    </source>
</evidence>
<dbReference type="Proteomes" id="UP000054196">
    <property type="component" value="Unassembled WGS sequence"/>
</dbReference>